<gene>
    <name evidence="1" type="ORF">LTS18_013357</name>
</gene>
<keyword evidence="2" id="KW-1185">Reference proteome</keyword>
<accession>A0ACC3CWR6</accession>
<organism evidence="1 2">
    <name type="scientific">Coniosporium uncinatum</name>
    <dbReference type="NCBI Taxonomy" id="93489"/>
    <lineage>
        <taxon>Eukaryota</taxon>
        <taxon>Fungi</taxon>
        <taxon>Dikarya</taxon>
        <taxon>Ascomycota</taxon>
        <taxon>Pezizomycotina</taxon>
        <taxon>Dothideomycetes</taxon>
        <taxon>Dothideomycetes incertae sedis</taxon>
        <taxon>Coniosporium</taxon>
    </lineage>
</organism>
<dbReference type="Proteomes" id="UP001186974">
    <property type="component" value="Unassembled WGS sequence"/>
</dbReference>
<proteinExistence type="predicted"/>
<name>A0ACC3CWR6_9PEZI</name>
<reference evidence="1" key="1">
    <citation type="submission" date="2024-09" db="EMBL/GenBank/DDBJ databases">
        <title>Black Yeasts Isolated from many extreme environments.</title>
        <authorList>
            <person name="Coleine C."/>
            <person name="Stajich J.E."/>
            <person name="Selbmann L."/>
        </authorList>
    </citation>
    <scope>NUCLEOTIDE SEQUENCE</scope>
    <source>
        <strain evidence="1">CCFEE 5737</strain>
    </source>
</reference>
<protein>
    <submittedName>
        <fullName evidence="1">Uncharacterized protein</fullName>
    </submittedName>
</protein>
<dbReference type="EMBL" id="JAWDJW010010455">
    <property type="protein sequence ID" value="KAK3046453.1"/>
    <property type="molecule type" value="Genomic_DNA"/>
</dbReference>
<evidence type="ECO:0000313" key="2">
    <source>
        <dbReference type="Proteomes" id="UP001186974"/>
    </source>
</evidence>
<sequence length="190" mass="20439">MAANPFAGTNSKPGHGTIKISLLPPFKPVLEILSYQYPLKLIAPAPVEVHPTETTDLRDGDSTKPKARDGDDKEAIASATRPHLVHTVFLLTYGGGLVAGDSIQLSTTLAPSTRLILLTQGSTKIFKSPSPTTISRQHTTIDLHPGAALCYLPDPVQPFADSAFEQVQIYNLIQSDNDRGKAEEDDKANL</sequence>
<comment type="caution">
    <text evidence="1">The sequence shown here is derived from an EMBL/GenBank/DDBJ whole genome shotgun (WGS) entry which is preliminary data.</text>
</comment>
<evidence type="ECO:0000313" key="1">
    <source>
        <dbReference type="EMBL" id="KAK3046453.1"/>
    </source>
</evidence>
<feature type="non-terminal residue" evidence="1">
    <location>
        <position position="190"/>
    </location>
</feature>